<reference evidence="1" key="1">
    <citation type="submission" date="2023-08" db="EMBL/GenBank/DDBJ databases">
        <title>A de novo genome assembly of Solanum verrucosum Schlechtendal, a Mexican diploid species geographically isolated from the other diploid A-genome species in potato relatives.</title>
        <authorList>
            <person name="Hosaka K."/>
        </authorList>
    </citation>
    <scope>NUCLEOTIDE SEQUENCE</scope>
    <source>
        <tissue evidence="1">Young leaves</tissue>
    </source>
</reference>
<name>A0AAF1A3B8_SOLVR</name>
<dbReference type="Proteomes" id="UP001234989">
    <property type="component" value="Chromosome 12"/>
</dbReference>
<keyword evidence="2" id="KW-1185">Reference proteome</keyword>
<organism evidence="1 2">
    <name type="scientific">Solanum verrucosum</name>
    <dbReference type="NCBI Taxonomy" id="315347"/>
    <lineage>
        <taxon>Eukaryota</taxon>
        <taxon>Viridiplantae</taxon>
        <taxon>Streptophyta</taxon>
        <taxon>Embryophyta</taxon>
        <taxon>Tracheophyta</taxon>
        <taxon>Spermatophyta</taxon>
        <taxon>Magnoliopsida</taxon>
        <taxon>eudicotyledons</taxon>
        <taxon>Gunneridae</taxon>
        <taxon>Pentapetalae</taxon>
        <taxon>asterids</taxon>
        <taxon>lamiids</taxon>
        <taxon>Solanales</taxon>
        <taxon>Solanaceae</taxon>
        <taxon>Solanoideae</taxon>
        <taxon>Solaneae</taxon>
        <taxon>Solanum</taxon>
    </lineage>
</organism>
<evidence type="ECO:0000313" key="2">
    <source>
        <dbReference type="Proteomes" id="UP001234989"/>
    </source>
</evidence>
<protein>
    <submittedName>
        <fullName evidence="1">Uncharacterized protein</fullName>
    </submittedName>
</protein>
<evidence type="ECO:0000313" key="1">
    <source>
        <dbReference type="EMBL" id="WMV59643.1"/>
    </source>
</evidence>
<accession>A0AAF1A3B8</accession>
<gene>
    <name evidence="1" type="ORF">MTR67_053028</name>
</gene>
<proteinExistence type="predicted"/>
<sequence>MVLECWSRSGCRLRS</sequence>
<dbReference type="EMBL" id="CP133623">
    <property type="protein sequence ID" value="WMV59643.1"/>
    <property type="molecule type" value="Genomic_DNA"/>
</dbReference>